<reference evidence="2" key="1">
    <citation type="submission" date="2013-05" db="EMBL/GenBank/DDBJ databases">
        <authorList>
            <person name="Harkins D.M."/>
            <person name="Durkin A.S."/>
            <person name="Brinkac L.M."/>
            <person name="Haft D.H."/>
            <person name="Selengut J.D."/>
            <person name="Sanka R."/>
            <person name="DePew J."/>
            <person name="Purushe J."/>
            <person name="Hartskeerl R.A."/>
            <person name="Ahmed A."/>
            <person name="van der Linden H."/>
            <person name="Goris M.G.A."/>
            <person name="Vinetz J.M."/>
            <person name="Sutton G.G."/>
            <person name="Nierman W.C."/>
            <person name="Fouts D.E."/>
        </authorList>
    </citation>
    <scope>NUCLEOTIDE SEQUENCE [LARGE SCALE GENOMIC DNA]</scope>
    <source>
        <strain evidence="2">5399</strain>
    </source>
</reference>
<name>T0FG75_9LEPT</name>
<evidence type="ECO:0000313" key="3">
    <source>
        <dbReference type="Proteomes" id="UP000015454"/>
    </source>
</evidence>
<comment type="caution">
    <text evidence="2">The sequence shown here is derived from an EMBL/GenBank/DDBJ whole genome shotgun (WGS) entry which is preliminary data.</text>
</comment>
<dbReference type="Gene3D" id="3.30.750.24">
    <property type="entry name" value="STAS domain"/>
    <property type="match status" value="1"/>
</dbReference>
<dbReference type="PROSITE" id="PS50801">
    <property type="entry name" value="STAS"/>
    <property type="match status" value="1"/>
</dbReference>
<dbReference type="InterPro" id="IPR002645">
    <property type="entry name" value="STAS_dom"/>
</dbReference>
<evidence type="ECO:0000313" key="2">
    <source>
        <dbReference type="EMBL" id="EQA46577.1"/>
    </source>
</evidence>
<dbReference type="STRING" id="1049789.LEP1GSC050_0219"/>
<evidence type="ECO:0000259" key="1">
    <source>
        <dbReference type="PROSITE" id="PS50801"/>
    </source>
</evidence>
<protein>
    <submittedName>
        <fullName evidence="2">STAS domain protein</fullName>
    </submittedName>
</protein>
<dbReference type="Proteomes" id="UP000015454">
    <property type="component" value="Unassembled WGS sequence"/>
</dbReference>
<accession>T0FG75</accession>
<dbReference type="SUPFAM" id="SSF52091">
    <property type="entry name" value="SpoIIaa-like"/>
    <property type="match status" value="1"/>
</dbReference>
<dbReference type="AlphaFoldDB" id="T0FG75"/>
<organism evidence="2 3">
    <name type="scientific">Leptospira broomii serovar Hurstbridge str. 5399</name>
    <dbReference type="NCBI Taxonomy" id="1049789"/>
    <lineage>
        <taxon>Bacteria</taxon>
        <taxon>Pseudomonadati</taxon>
        <taxon>Spirochaetota</taxon>
        <taxon>Spirochaetia</taxon>
        <taxon>Leptospirales</taxon>
        <taxon>Leptospiraceae</taxon>
        <taxon>Leptospira</taxon>
    </lineage>
</organism>
<dbReference type="Pfam" id="PF01740">
    <property type="entry name" value="STAS"/>
    <property type="match status" value="1"/>
</dbReference>
<dbReference type="EMBL" id="AHMO02000007">
    <property type="protein sequence ID" value="EQA46577.1"/>
    <property type="molecule type" value="Genomic_DNA"/>
</dbReference>
<sequence>MGFFGCGKPGSYRFSRVPPVKELIVNLQGKLDSVLGTAFREKIEQVLSSEIHRILLDAGGLTAWDHEGLVLLKNSATNHPQSKFSVCSLPATLVEDWKKLGLDVIIPFFSTREEAKAFLVQDRKKDIEEGMVACPICFQFLRVKGQGNYRCPACSHIFYLTSDYRTATFEKLF</sequence>
<proteinExistence type="predicted"/>
<dbReference type="InterPro" id="IPR036513">
    <property type="entry name" value="STAS_dom_sf"/>
</dbReference>
<keyword evidence="3" id="KW-1185">Reference proteome</keyword>
<feature type="domain" description="STAS" evidence="1">
    <location>
        <begin position="23"/>
        <end position="119"/>
    </location>
</feature>
<gene>
    <name evidence="2" type="ORF">LEP1GSC050_0219</name>
</gene>